<dbReference type="RefSeq" id="WP_167661841.1">
    <property type="nucleotide sequence ID" value="NZ_BMCQ01000005.1"/>
</dbReference>
<dbReference type="EMBL" id="JAATIZ010000004">
    <property type="protein sequence ID" value="NJB65916.1"/>
    <property type="molecule type" value="Genomic_DNA"/>
</dbReference>
<evidence type="ECO:0000313" key="2">
    <source>
        <dbReference type="Proteomes" id="UP000783934"/>
    </source>
</evidence>
<dbReference type="InterPro" id="IPR014942">
    <property type="entry name" value="AbiEii"/>
</dbReference>
<sequence>MDKNSRYYKQVQLLLRILPFIVSKSCFALKGGTAINLFVRDFPRLSVDIDLVYLPNKDRAAALHHIQEALDEISHELTAIFPKLKITKSYQSKVDALRLIVTQEGVSVKVELSPVLRGTVFTPTLRETTETVEQEFGYAEVNVVAIEDLYAGKLCAAFDRQHPRDFFDVMLLLENEGITDGIRQAFLVYLTSHGRPINELLTPNWKSIDDVFKSEFQGMSFRACSVEELEHAAKQALQHILFDLTDEEKQFLCSMYEKDQKWQYLGCDHIKDLPAIKWKLMNIKKMDPLKKEEALMMLRMALR</sequence>
<proteinExistence type="predicted"/>
<protein>
    <submittedName>
        <fullName evidence="1">Nucleotidyltransferase component of viral defense system</fullName>
    </submittedName>
</protein>
<comment type="caution">
    <text evidence="1">The sequence shown here is derived from an EMBL/GenBank/DDBJ whole genome shotgun (WGS) entry which is preliminary data.</text>
</comment>
<name>A0ABX0WT27_9BURK</name>
<keyword evidence="2" id="KW-1185">Reference proteome</keyword>
<gene>
    <name evidence="1" type="ORF">GGR41_002171</name>
</gene>
<organism evidence="1 2">
    <name type="scientific">Paenalcaligenes hominis</name>
    <dbReference type="NCBI Taxonomy" id="643674"/>
    <lineage>
        <taxon>Bacteria</taxon>
        <taxon>Pseudomonadati</taxon>
        <taxon>Pseudomonadota</taxon>
        <taxon>Betaproteobacteria</taxon>
        <taxon>Burkholderiales</taxon>
        <taxon>Alcaligenaceae</taxon>
        <taxon>Paenalcaligenes</taxon>
    </lineage>
</organism>
<accession>A0ABX0WT27</accession>
<dbReference type="Pfam" id="PF08843">
    <property type="entry name" value="AbiEii"/>
    <property type="match status" value="1"/>
</dbReference>
<evidence type="ECO:0000313" key="1">
    <source>
        <dbReference type="EMBL" id="NJB65916.1"/>
    </source>
</evidence>
<reference evidence="1 2" key="1">
    <citation type="submission" date="2020-03" db="EMBL/GenBank/DDBJ databases">
        <title>Genomic Encyclopedia of Type Strains, Phase IV (KMG-IV): sequencing the most valuable type-strain genomes for metagenomic binning, comparative biology and taxonomic classification.</title>
        <authorList>
            <person name="Goeker M."/>
        </authorList>
    </citation>
    <scope>NUCLEOTIDE SEQUENCE [LARGE SCALE GENOMIC DNA]</scope>
    <source>
        <strain evidence="1 2">DSM 26613</strain>
    </source>
</reference>
<dbReference type="Proteomes" id="UP000783934">
    <property type="component" value="Unassembled WGS sequence"/>
</dbReference>
<dbReference type="Gene3D" id="3.10.450.620">
    <property type="entry name" value="JHP933, nucleotidyltransferase-like core domain"/>
    <property type="match status" value="1"/>
</dbReference>